<evidence type="ECO:0000259" key="2">
    <source>
        <dbReference type="Pfam" id="PF13417"/>
    </source>
</evidence>
<keyword evidence="5" id="KW-1185">Reference proteome</keyword>
<evidence type="ECO:0000259" key="1">
    <source>
        <dbReference type="Pfam" id="PF04399"/>
    </source>
</evidence>
<evidence type="ECO:0000313" key="3">
    <source>
        <dbReference type="EMBL" id="SGY87870.1"/>
    </source>
</evidence>
<reference evidence="3 5" key="2">
    <citation type="submission" date="2016-11" db="EMBL/GenBank/DDBJ databases">
        <authorList>
            <person name="Klemetsen T."/>
        </authorList>
    </citation>
    <scope>NUCLEOTIDE SEQUENCE [LARGE SCALE GENOMIC DNA]</scope>
    <source>
        <strain evidence="3">MT 2528</strain>
    </source>
</reference>
<dbReference type="Gene3D" id="3.40.30.10">
    <property type="entry name" value="Glutaredoxin"/>
    <property type="match status" value="1"/>
</dbReference>
<dbReference type="EMBL" id="FPLD01000049">
    <property type="protein sequence ID" value="SGY93855.1"/>
    <property type="molecule type" value="Genomic_DNA"/>
</dbReference>
<reference evidence="4 6" key="1">
    <citation type="submission" date="2016-11" db="EMBL/GenBank/DDBJ databases">
        <authorList>
            <person name="Jaros S."/>
            <person name="Januszkiewicz K."/>
            <person name="Wedrychowicz H."/>
        </authorList>
    </citation>
    <scope>NUCLEOTIDE SEQUENCE [LARGE SCALE GENOMIC DNA]</scope>
    <source>
        <strain evidence="4">NVI 5450</strain>
    </source>
</reference>
<dbReference type="SUPFAM" id="SSF47616">
    <property type="entry name" value="GST C-terminal domain-like"/>
    <property type="match status" value="1"/>
</dbReference>
<dbReference type="KEGG" id="mvs:MVIS_3263"/>
<dbReference type="NCBIfam" id="TIGR02182">
    <property type="entry name" value="GRXB"/>
    <property type="match status" value="1"/>
</dbReference>
<sequence>MKLYIYEHCPFSARVRFVAGMLNLAVDILTIDYDDDKTTTDIIGSKQVPVLVKSDGKALSESLDIINHFLSLADSVETRIPSEAVLEWQRSAFLPLQKIGYPRWSSMNLKEFTTDSSKRAWRSKKETEALNFGSLLTNTPAIAEEIEILIWKAANLLNLDSDDHATLVDKAIVFSILRGFFSAPEINWEQSVKEWMESVSHQTSVELLK</sequence>
<dbReference type="GeneID" id="61294544"/>
<dbReference type="InterPro" id="IPR011901">
    <property type="entry name" value="Grx2"/>
</dbReference>
<dbReference type="Proteomes" id="UP000182660">
    <property type="component" value="Unassembled WGS sequence"/>
</dbReference>
<organism evidence="4 6">
    <name type="scientific">Moritella viscosa</name>
    <dbReference type="NCBI Taxonomy" id="80854"/>
    <lineage>
        <taxon>Bacteria</taxon>
        <taxon>Pseudomonadati</taxon>
        <taxon>Pseudomonadota</taxon>
        <taxon>Gammaproteobacteria</taxon>
        <taxon>Alteromonadales</taxon>
        <taxon>Moritellaceae</taxon>
        <taxon>Moritella</taxon>
    </lineage>
</organism>
<dbReference type="Pfam" id="PF13417">
    <property type="entry name" value="GST_N_3"/>
    <property type="match status" value="1"/>
</dbReference>
<dbReference type="HOGENOM" id="CLU_072939_0_1_6"/>
<dbReference type="PATRIC" id="fig|80854.5.peg.3458"/>
<dbReference type="STRING" id="80854.MVIS_3263"/>
<dbReference type="SMR" id="A0A090IG36"/>
<dbReference type="Proteomes" id="UP000183794">
    <property type="component" value="Unassembled WGS sequence"/>
</dbReference>
<dbReference type="NCBIfam" id="NF007702">
    <property type="entry name" value="PRK10387.1"/>
    <property type="match status" value="1"/>
</dbReference>
<gene>
    <name evidence="3" type="ORF">MT2528_1376</name>
    <name evidence="4" type="ORF">NVI5450_1520</name>
</gene>
<evidence type="ECO:0000313" key="6">
    <source>
        <dbReference type="Proteomes" id="UP000183794"/>
    </source>
</evidence>
<dbReference type="Pfam" id="PF04399">
    <property type="entry name" value="Glutaredoxin2_C"/>
    <property type="match status" value="1"/>
</dbReference>
<dbReference type="EMBL" id="FPLJ01000039">
    <property type="protein sequence ID" value="SGY87870.1"/>
    <property type="molecule type" value="Genomic_DNA"/>
</dbReference>
<dbReference type="Gene3D" id="1.20.1050.10">
    <property type="match status" value="1"/>
</dbReference>
<dbReference type="SUPFAM" id="SSF52833">
    <property type="entry name" value="Thioredoxin-like"/>
    <property type="match status" value="1"/>
</dbReference>
<dbReference type="AlphaFoldDB" id="A0A090IG36"/>
<proteinExistence type="predicted"/>
<protein>
    <submittedName>
        <fullName evidence="4">Glutaredoxin 2</fullName>
    </submittedName>
</protein>
<dbReference type="InterPro" id="IPR004045">
    <property type="entry name" value="Glutathione_S-Trfase_N"/>
</dbReference>
<dbReference type="RefSeq" id="WP_045111290.1">
    <property type="nucleotide sequence ID" value="NZ_CAWQZC010000083.1"/>
</dbReference>
<accession>A0A090IG36</accession>
<evidence type="ECO:0000313" key="4">
    <source>
        <dbReference type="EMBL" id="SGY93855.1"/>
    </source>
</evidence>
<evidence type="ECO:0000313" key="5">
    <source>
        <dbReference type="Proteomes" id="UP000182660"/>
    </source>
</evidence>
<feature type="domain" description="GST N-terminal" evidence="2">
    <location>
        <begin position="3"/>
        <end position="74"/>
    </location>
</feature>
<feature type="domain" description="Glutaredoxin 2 C-terminal" evidence="1">
    <location>
        <begin position="85"/>
        <end position="209"/>
    </location>
</feature>
<dbReference type="InterPro" id="IPR036249">
    <property type="entry name" value="Thioredoxin-like_sf"/>
</dbReference>
<dbReference type="OrthoDB" id="5291571at2"/>
<name>A0A090IG36_9GAMM</name>
<dbReference type="InterPro" id="IPR007494">
    <property type="entry name" value="Glutaredoxin2_C"/>
</dbReference>
<dbReference type="GO" id="GO:0005829">
    <property type="term" value="C:cytosol"/>
    <property type="evidence" value="ECO:0007669"/>
    <property type="project" value="InterPro"/>
</dbReference>
<dbReference type="InterPro" id="IPR036282">
    <property type="entry name" value="Glutathione-S-Trfase_C_sf"/>
</dbReference>